<dbReference type="PROSITE" id="PS50088">
    <property type="entry name" value="ANK_REPEAT"/>
    <property type="match status" value="2"/>
</dbReference>
<dbReference type="PANTHER" id="PTHR23060:SF1">
    <property type="entry name" value="INACTIVE SERINE_THREONINE-PROTEIN KINASE TEX14"/>
    <property type="match status" value="1"/>
</dbReference>
<dbReference type="KEGG" id="pcad:114487759"/>
<dbReference type="Gene3D" id="1.25.40.20">
    <property type="entry name" value="Ankyrin repeat-containing domain"/>
    <property type="match status" value="1"/>
</dbReference>
<evidence type="ECO:0000313" key="3">
    <source>
        <dbReference type="RefSeq" id="XP_028355569.1"/>
    </source>
</evidence>
<feature type="repeat" description="ANK" evidence="1">
    <location>
        <begin position="48"/>
        <end position="80"/>
    </location>
</feature>
<organism evidence="2 3">
    <name type="scientific">Physeter macrocephalus</name>
    <name type="common">Sperm whale</name>
    <name type="synonym">Physeter catodon</name>
    <dbReference type="NCBI Taxonomy" id="9755"/>
    <lineage>
        <taxon>Eukaryota</taxon>
        <taxon>Metazoa</taxon>
        <taxon>Chordata</taxon>
        <taxon>Craniata</taxon>
        <taxon>Vertebrata</taxon>
        <taxon>Euteleostomi</taxon>
        <taxon>Mammalia</taxon>
        <taxon>Eutheria</taxon>
        <taxon>Laurasiatheria</taxon>
        <taxon>Artiodactyla</taxon>
        <taxon>Whippomorpha</taxon>
        <taxon>Cetacea</taxon>
        <taxon>Odontoceti</taxon>
        <taxon>Physeteridae</taxon>
        <taxon>Physeter</taxon>
    </lineage>
</organism>
<dbReference type="OrthoDB" id="5962695at2759"/>
<dbReference type="Pfam" id="PF12796">
    <property type="entry name" value="Ank_2"/>
    <property type="match status" value="1"/>
</dbReference>
<feature type="repeat" description="ANK" evidence="1">
    <location>
        <begin position="15"/>
        <end position="47"/>
    </location>
</feature>
<dbReference type="PROSITE" id="PS50297">
    <property type="entry name" value="ANK_REP_REGION"/>
    <property type="match status" value="2"/>
</dbReference>
<proteinExistence type="predicted"/>
<dbReference type="GO" id="GO:0008608">
    <property type="term" value="P:attachment of spindle microtubules to kinetochore"/>
    <property type="evidence" value="ECO:0007669"/>
    <property type="project" value="InterPro"/>
</dbReference>
<dbReference type="InterPro" id="IPR039339">
    <property type="entry name" value="Tex14"/>
</dbReference>
<keyword evidence="1" id="KW-0040">ANK repeat</keyword>
<dbReference type="SMART" id="SM00248">
    <property type="entry name" value="ANK"/>
    <property type="match status" value="2"/>
</dbReference>
<dbReference type="GO" id="GO:0000776">
    <property type="term" value="C:kinetochore"/>
    <property type="evidence" value="ECO:0007669"/>
    <property type="project" value="TreeGrafter"/>
</dbReference>
<dbReference type="RefSeq" id="XP_028355569.1">
    <property type="nucleotide sequence ID" value="XM_028499768.2"/>
</dbReference>
<dbReference type="GeneID" id="114487759"/>
<dbReference type="GO" id="GO:0045171">
    <property type="term" value="C:intercellular bridge"/>
    <property type="evidence" value="ECO:0007669"/>
    <property type="project" value="TreeGrafter"/>
</dbReference>
<dbReference type="GO" id="GO:0007140">
    <property type="term" value="P:male meiotic nuclear division"/>
    <property type="evidence" value="ECO:0007669"/>
    <property type="project" value="InterPro"/>
</dbReference>
<reference evidence="3" key="1">
    <citation type="submission" date="2025-08" db="UniProtKB">
        <authorList>
            <consortium name="RefSeq"/>
        </authorList>
    </citation>
    <scope>IDENTIFICATION</scope>
    <source>
        <tissue evidence="3">Muscle</tissue>
    </source>
</reference>
<dbReference type="InterPro" id="IPR036770">
    <property type="entry name" value="Ankyrin_rpt-contain_sf"/>
</dbReference>
<dbReference type="AlphaFoldDB" id="A0A455C2C4"/>
<dbReference type="PANTHER" id="PTHR23060">
    <property type="entry name" value="TESTIS EXPRESSED GENE 14"/>
    <property type="match status" value="1"/>
</dbReference>
<dbReference type="GO" id="GO:0030496">
    <property type="term" value="C:midbody"/>
    <property type="evidence" value="ECO:0007669"/>
    <property type="project" value="TreeGrafter"/>
</dbReference>
<dbReference type="FunFam" id="1.25.40.20:FF:000153">
    <property type="entry name" value="inactive serine/threonine-protein kinase TEX14 isoform X3"/>
    <property type="match status" value="1"/>
</dbReference>
<sequence>MFWLVGVCVDAVNSLGQTALFIAALLGLTKLVDVLVDYGSDPNHRCFDGSTPIHAAAFSGNQWILSKLLDAGGDLRLHDEKGQNPQTWALAAGKERGTAMVEFMQRCAAHMQAIIQGFSYDLLKKIDSPQRLICGLPRFGGLIQGSPNGSPNRLLKAGVISAQNIYSFGFGKVRGCYQRPKFAGLTGESPGPGSGPRVHNFVQLSLPMES</sequence>
<protein>
    <submittedName>
        <fullName evidence="3">Inactive serine/threonine-protein kinase TEX14-like isoform X1</fullName>
    </submittedName>
</protein>
<name>A0A455C2C4_PHYMC</name>
<dbReference type="GO" id="GO:0051306">
    <property type="term" value="P:mitotic sister chromatid separation"/>
    <property type="evidence" value="ECO:0007669"/>
    <property type="project" value="InterPro"/>
</dbReference>
<dbReference type="InParanoid" id="A0A455C2C4"/>
<evidence type="ECO:0000313" key="2">
    <source>
        <dbReference type="Proteomes" id="UP000248484"/>
    </source>
</evidence>
<keyword evidence="2" id="KW-1185">Reference proteome</keyword>
<dbReference type="InterPro" id="IPR002110">
    <property type="entry name" value="Ankyrin_rpt"/>
</dbReference>
<dbReference type="GO" id="GO:0007094">
    <property type="term" value="P:mitotic spindle assembly checkpoint signaling"/>
    <property type="evidence" value="ECO:0007669"/>
    <property type="project" value="InterPro"/>
</dbReference>
<accession>A0A455C2C4</accession>
<dbReference type="GO" id="GO:0043063">
    <property type="term" value="P:intercellular bridge organization"/>
    <property type="evidence" value="ECO:0007669"/>
    <property type="project" value="InterPro"/>
</dbReference>
<evidence type="ECO:0000256" key="1">
    <source>
        <dbReference type="PROSITE-ProRule" id="PRU00023"/>
    </source>
</evidence>
<dbReference type="Proteomes" id="UP000248484">
    <property type="component" value="Chromosome 14"/>
</dbReference>
<dbReference type="SUPFAM" id="SSF48403">
    <property type="entry name" value="Ankyrin repeat"/>
    <property type="match status" value="1"/>
</dbReference>
<gene>
    <name evidence="3" type="primary">LOC114487759</name>
</gene>